<keyword evidence="2" id="KW-0808">Transferase</keyword>
<organism evidence="5 6">
    <name type="scientific">Natronocella acetinitrilica</name>
    <dbReference type="NCBI Taxonomy" id="414046"/>
    <lineage>
        <taxon>Bacteria</taxon>
        <taxon>Pseudomonadati</taxon>
        <taxon>Pseudomonadota</taxon>
        <taxon>Gammaproteobacteria</taxon>
        <taxon>Chromatiales</taxon>
        <taxon>Ectothiorhodospiraceae</taxon>
        <taxon>Natronocella</taxon>
    </lineage>
</organism>
<evidence type="ECO:0000259" key="3">
    <source>
        <dbReference type="Pfam" id="PF00534"/>
    </source>
</evidence>
<dbReference type="EMBL" id="JALJXV010000007">
    <property type="protein sequence ID" value="MCP1675799.1"/>
    <property type="molecule type" value="Genomic_DNA"/>
</dbReference>
<dbReference type="PANTHER" id="PTHR12526">
    <property type="entry name" value="GLYCOSYLTRANSFERASE"/>
    <property type="match status" value="1"/>
</dbReference>
<evidence type="ECO:0000256" key="2">
    <source>
        <dbReference type="ARBA" id="ARBA00022679"/>
    </source>
</evidence>
<evidence type="ECO:0000313" key="6">
    <source>
        <dbReference type="Proteomes" id="UP001205843"/>
    </source>
</evidence>
<dbReference type="GO" id="GO:0016757">
    <property type="term" value="F:glycosyltransferase activity"/>
    <property type="evidence" value="ECO:0007669"/>
    <property type="project" value="UniProtKB-KW"/>
</dbReference>
<gene>
    <name evidence="5" type="ORF">J2T57_002954</name>
</gene>
<evidence type="ECO:0000313" key="5">
    <source>
        <dbReference type="EMBL" id="MCP1675799.1"/>
    </source>
</evidence>
<comment type="caution">
    <text evidence="5">The sequence shown here is derived from an EMBL/GenBank/DDBJ whole genome shotgun (WGS) entry which is preliminary data.</text>
</comment>
<dbReference type="Gene3D" id="3.40.50.2000">
    <property type="entry name" value="Glycogen Phosphorylase B"/>
    <property type="match status" value="2"/>
</dbReference>
<feature type="domain" description="Glycosyltransferase subfamily 4-like N-terminal" evidence="4">
    <location>
        <begin position="42"/>
        <end position="170"/>
    </location>
</feature>
<feature type="domain" description="Glycosyl transferase family 1" evidence="3">
    <location>
        <begin position="179"/>
        <end position="336"/>
    </location>
</feature>
<dbReference type="Pfam" id="PF13439">
    <property type="entry name" value="Glyco_transf_4"/>
    <property type="match status" value="1"/>
</dbReference>
<accession>A0AAE3KCG5</accession>
<dbReference type="CDD" id="cd03801">
    <property type="entry name" value="GT4_PimA-like"/>
    <property type="match status" value="1"/>
</dbReference>
<dbReference type="AlphaFoldDB" id="A0AAE3KCG5"/>
<dbReference type="PANTHER" id="PTHR12526:SF510">
    <property type="entry name" value="D-INOSITOL 3-PHOSPHATE GLYCOSYLTRANSFERASE"/>
    <property type="match status" value="1"/>
</dbReference>
<protein>
    <submittedName>
        <fullName evidence="5">Glycosyltransferase involved in cell wall biosynthesis</fullName>
    </submittedName>
</protein>
<dbReference type="Proteomes" id="UP001205843">
    <property type="component" value="Unassembled WGS sequence"/>
</dbReference>
<dbReference type="GO" id="GO:1901135">
    <property type="term" value="P:carbohydrate derivative metabolic process"/>
    <property type="evidence" value="ECO:0007669"/>
    <property type="project" value="UniProtKB-ARBA"/>
</dbReference>
<name>A0AAE3KCG5_9GAMM</name>
<keyword evidence="6" id="KW-1185">Reference proteome</keyword>
<sequence length="381" mass="42602">MRSVKRPRRGSIWMLSTDPDAAGGVATVIRAYRQEGLDQRWPLVFLATHVDGSWLSKLKRFLGSLIRFTWGLLRGRVALVHAHAASRRSFYRKSVFVLLARMFRVPAILHMHGGEFDRFFWHETGPLRRAYIHAILRGCHRVLVLSEHWRRFYSELLPPDRIQILPNGVNVPMGSAGSPHLPPAVLFMGRLEAAKGVFDLLQAFARLRSRGVDAELWLAGVGDDAGIRRLASDLGVVDDVRLLGWIDEVARLERLRRAWLFCLPSRAEGLPIALLEAMVTGLPAVVTRVGAMPEVIIDGEQGLTVESGDIDGLEQALGRLLGDPALRECMGRSARDRVRRHFDIRNTLDALERLYGEIGVTRSPSKEQGACIRQDSTHPSG</sequence>
<reference evidence="5" key="1">
    <citation type="submission" date="2022-03" db="EMBL/GenBank/DDBJ databases">
        <title>Genomic Encyclopedia of Type Strains, Phase III (KMG-III): the genomes of soil and plant-associated and newly described type strains.</title>
        <authorList>
            <person name="Whitman W."/>
        </authorList>
    </citation>
    <scope>NUCLEOTIDE SEQUENCE</scope>
    <source>
        <strain evidence="5">ANL 6-2</strain>
    </source>
</reference>
<dbReference type="SUPFAM" id="SSF53756">
    <property type="entry name" value="UDP-Glycosyltransferase/glycogen phosphorylase"/>
    <property type="match status" value="1"/>
</dbReference>
<dbReference type="Pfam" id="PF00534">
    <property type="entry name" value="Glycos_transf_1"/>
    <property type="match status" value="1"/>
</dbReference>
<dbReference type="InterPro" id="IPR001296">
    <property type="entry name" value="Glyco_trans_1"/>
</dbReference>
<proteinExistence type="predicted"/>
<dbReference type="InterPro" id="IPR028098">
    <property type="entry name" value="Glyco_trans_4-like_N"/>
</dbReference>
<evidence type="ECO:0000256" key="1">
    <source>
        <dbReference type="ARBA" id="ARBA00022676"/>
    </source>
</evidence>
<keyword evidence="1" id="KW-0328">Glycosyltransferase</keyword>
<evidence type="ECO:0000259" key="4">
    <source>
        <dbReference type="Pfam" id="PF13439"/>
    </source>
</evidence>